<dbReference type="RefSeq" id="WP_290253237.1">
    <property type="nucleotide sequence ID" value="NZ_JAUGQQ010000001.1"/>
</dbReference>
<evidence type="ECO:0000256" key="2">
    <source>
        <dbReference type="HAMAP-Rule" id="MF_00048"/>
    </source>
</evidence>
<dbReference type="InterPro" id="IPR011335">
    <property type="entry name" value="Restrct_endonuc-II-like"/>
</dbReference>
<dbReference type="InterPro" id="IPR003509">
    <property type="entry name" value="UPF0102_YraN-like"/>
</dbReference>
<dbReference type="EMBL" id="JAUGQQ010000001">
    <property type="protein sequence ID" value="MDN3723156.1"/>
    <property type="molecule type" value="Genomic_DNA"/>
</dbReference>
<keyword evidence="4" id="KW-1185">Reference proteome</keyword>
<evidence type="ECO:0000313" key="4">
    <source>
        <dbReference type="Proteomes" id="UP001244787"/>
    </source>
</evidence>
<name>A0ABT8DGU6_9FLAO</name>
<dbReference type="PANTHER" id="PTHR34039">
    <property type="entry name" value="UPF0102 PROTEIN YRAN"/>
    <property type="match status" value="1"/>
</dbReference>
<organism evidence="3 4">
    <name type="scientific">Aequorivita aurantiaca</name>
    <dbReference type="NCBI Taxonomy" id="3053356"/>
    <lineage>
        <taxon>Bacteria</taxon>
        <taxon>Pseudomonadati</taxon>
        <taxon>Bacteroidota</taxon>
        <taxon>Flavobacteriia</taxon>
        <taxon>Flavobacteriales</taxon>
        <taxon>Flavobacteriaceae</taxon>
        <taxon>Aequorivita</taxon>
    </lineage>
</organism>
<dbReference type="NCBIfam" id="NF009150">
    <property type="entry name" value="PRK12497.1-3"/>
    <property type="match status" value="1"/>
</dbReference>
<evidence type="ECO:0000256" key="1">
    <source>
        <dbReference type="ARBA" id="ARBA00006738"/>
    </source>
</evidence>
<dbReference type="Gene3D" id="3.40.1350.10">
    <property type="match status" value="1"/>
</dbReference>
<reference evidence="3 4" key="1">
    <citation type="submission" date="2023-06" db="EMBL/GenBank/DDBJ databases">
        <authorList>
            <person name="Ye Y.-Q."/>
            <person name="Du Z.-J."/>
        </authorList>
    </citation>
    <scope>NUCLEOTIDE SEQUENCE [LARGE SCALE GENOMIC DNA]</scope>
    <source>
        <strain evidence="3 4">SDUM287046</strain>
    </source>
</reference>
<dbReference type="Pfam" id="PF02021">
    <property type="entry name" value="UPF0102"/>
    <property type="match status" value="1"/>
</dbReference>
<protein>
    <recommendedName>
        <fullName evidence="2">UPF0102 protein QRD02_02075</fullName>
    </recommendedName>
</protein>
<proteinExistence type="inferred from homology"/>
<dbReference type="InterPro" id="IPR011856">
    <property type="entry name" value="tRNA_endonuc-like_dom_sf"/>
</dbReference>
<dbReference type="Proteomes" id="UP001244787">
    <property type="component" value="Unassembled WGS sequence"/>
</dbReference>
<evidence type="ECO:0000313" key="3">
    <source>
        <dbReference type="EMBL" id="MDN3723156.1"/>
    </source>
</evidence>
<dbReference type="HAMAP" id="MF_00048">
    <property type="entry name" value="UPF0102"/>
    <property type="match status" value="1"/>
</dbReference>
<comment type="caution">
    <text evidence="3">The sequence shown here is derived from an EMBL/GenBank/DDBJ whole genome shotgun (WGS) entry which is preliminary data.</text>
</comment>
<accession>A0ABT8DGU6</accession>
<dbReference type="SUPFAM" id="SSF52980">
    <property type="entry name" value="Restriction endonuclease-like"/>
    <property type="match status" value="1"/>
</dbReference>
<dbReference type="CDD" id="cd20736">
    <property type="entry name" value="PoNe_Nuclease"/>
    <property type="match status" value="1"/>
</dbReference>
<dbReference type="PANTHER" id="PTHR34039:SF1">
    <property type="entry name" value="UPF0102 PROTEIN YRAN"/>
    <property type="match status" value="1"/>
</dbReference>
<sequence length="120" mass="14132">MASHNELGKIGEEIAEQYLLRNGYKILRRNFFFDKAEIDIIAQKEENTIVMVEVKTRNSAFFGDPQEFVTKNKIKLLVKAANEYIVSNELNVEVRFDIISVLKNQKMEKLEHFENAFYHF</sequence>
<comment type="similarity">
    <text evidence="1 2">Belongs to the UPF0102 family.</text>
</comment>
<gene>
    <name evidence="3" type="ORF">QRD02_02075</name>
</gene>